<evidence type="ECO:0000256" key="2">
    <source>
        <dbReference type="SAM" id="SignalP"/>
    </source>
</evidence>
<reference evidence="3 4" key="1">
    <citation type="submission" date="2019-03" db="EMBL/GenBank/DDBJ databases">
        <title>Genomic Encyclopedia of Type Strains, Phase IV (KMG-IV): sequencing the most valuable type-strain genomes for metagenomic binning, comparative biology and taxonomic classification.</title>
        <authorList>
            <person name="Goeker M."/>
        </authorList>
    </citation>
    <scope>NUCLEOTIDE SEQUENCE [LARGE SCALE GENOMIC DNA]</scope>
    <source>
        <strain evidence="3 4">DSM 7445</strain>
    </source>
</reference>
<feature type="chain" id="PRO_5020663390" evidence="2">
    <location>
        <begin position="27"/>
        <end position="113"/>
    </location>
</feature>
<name>A0A4R3I1N2_PAULE</name>
<sequence>MNSKFFSATLAGMLLALSAVTSVAHAGDRSGVNWSVGISSGPAVVYAPPPPVYAYPQPVYVQPQPVYVEPAPVVVYGGSGYVTYGQPYYVEQRPGHHHHHHRDYNGGNFRQGR</sequence>
<feature type="region of interest" description="Disordered" evidence="1">
    <location>
        <begin position="92"/>
        <end position="113"/>
    </location>
</feature>
<keyword evidence="4" id="KW-1185">Reference proteome</keyword>
<dbReference type="Proteomes" id="UP000295382">
    <property type="component" value="Unassembled WGS sequence"/>
</dbReference>
<dbReference type="InterPro" id="IPR024446">
    <property type="entry name" value="PXPV"/>
</dbReference>
<keyword evidence="2" id="KW-0732">Signal</keyword>
<evidence type="ECO:0000256" key="1">
    <source>
        <dbReference type="SAM" id="MobiDB-lite"/>
    </source>
</evidence>
<evidence type="ECO:0000313" key="3">
    <source>
        <dbReference type="EMBL" id="TCS38621.1"/>
    </source>
</evidence>
<dbReference type="AlphaFoldDB" id="A0A4R3I1N2"/>
<protein>
    <submittedName>
        <fullName evidence="3">PXPV repeat-containing protein</fullName>
    </submittedName>
</protein>
<evidence type="ECO:0000313" key="4">
    <source>
        <dbReference type="Proteomes" id="UP000295382"/>
    </source>
</evidence>
<proteinExistence type="predicted"/>
<gene>
    <name evidence="3" type="ORF">EDC30_102360</name>
</gene>
<dbReference type="EMBL" id="SLZQ01000002">
    <property type="protein sequence ID" value="TCS38621.1"/>
    <property type="molecule type" value="Genomic_DNA"/>
</dbReference>
<accession>A0A4R3I1N2</accession>
<comment type="caution">
    <text evidence="3">The sequence shown here is derived from an EMBL/GenBank/DDBJ whole genome shotgun (WGS) entry which is preliminary data.</text>
</comment>
<feature type="signal peptide" evidence="2">
    <location>
        <begin position="1"/>
        <end position="26"/>
    </location>
</feature>
<dbReference type="Pfam" id="PF12778">
    <property type="entry name" value="PXPV"/>
    <property type="match status" value="1"/>
</dbReference>
<organism evidence="3 4">
    <name type="scientific">Paucimonas lemoignei</name>
    <name type="common">Pseudomonas lemoignei</name>
    <dbReference type="NCBI Taxonomy" id="29443"/>
    <lineage>
        <taxon>Bacteria</taxon>
        <taxon>Pseudomonadati</taxon>
        <taxon>Pseudomonadota</taxon>
        <taxon>Betaproteobacteria</taxon>
        <taxon>Burkholderiales</taxon>
        <taxon>Burkholderiaceae</taxon>
        <taxon>Paucimonas</taxon>
    </lineage>
</organism>
<dbReference type="RefSeq" id="WP_132257680.1">
    <property type="nucleotide sequence ID" value="NZ_SLZQ01000002.1"/>
</dbReference>